<dbReference type="PANTHER" id="PTHR30537">
    <property type="entry name" value="HTH-TYPE TRANSCRIPTIONAL REGULATOR"/>
    <property type="match status" value="1"/>
</dbReference>
<dbReference type="EMBL" id="BMYX01000008">
    <property type="protein sequence ID" value="GGY14909.1"/>
    <property type="molecule type" value="Genomic_DNA"/>
</dbReference>
<dbReference type="Pfam" id="PF03466">
    <property type="entry name" value="LysR_substrate"/>
    <property type="match status" value="1"/>
</dbReference>
<proteinExistence type="inferred from homology"/>
<organism evidence="7 8">
    <name type="scientific">Paludibacterium paludis</name>
    <dbReference type="NCBI Taxonomy" id="1225769"/>
    <lineage>
        <taxon>Bacteria</taxon>
        <taxon>Pseudomonadati</taxon>
        <taxon>Pseudomonadota</taxon>
        <taxon>Betaproteobacteria</taxon>
        <taxon>Neisseriales</taxon>
        <taxon>Chromobacteriaceae</taxon>
        <taxon>Paludibacterium</taxon>
    </lineage>
</organism>
<evidence type="ECO:0000256" key="2">
    <source>
        <dbReference type="ARBA" id="ARBA00023015"/>
    </source>
</evidence>
<evidence type="ECO:0000256" key="1">
    <source>
        <dbReference type="ARBA" id="ARBA00009437"/>
    </source>
</evidence>
<dbReference type="Gene3D" id="3.40.190.10">
    <property type="entry name" value="Periplasmic binding protein-like II"/>
    <property type="match status" value="2"/>
</dbReference>
<protein>
    <submittedName>
        <fullName evidence="7">Transcriptional regulator</fullName>
    </submittedName>
</protein>
<feature type="region of interest" description="Disordered" evidence="5">
    <location>
        <begin position="295"/>
        <end position="315"/>
    </location>
</feature>
<evidence type="ECO:0000256" key="3">
    <source>
        <dbReference type="ARBA" id="ARBA00023125"/>
    </source>
</evidence>
<dbReference type="GO" id="GO:0043565">
    <property type="term" value="F:sequence-specific DNA binding"/>
    <property type="evidence" value="ECO:0007669"/>
    <property type="project" value="TreeGrafter"/>
</dbReference>
<keyword evidence="3" id="KW-0238">DNA-binding</keyword>
<comment type="caution">
    <text evidence="7">The sequence shown here is derived from an EMBL/GenBank/DDBJ whole genome shotgun (WGS) entry which is preliminary data.</text>
</comment>
<accession>A0A918UA37</accession>
<dbReference type="Gene3D" id="1.10.10.10">
    <property type="entry name" value="Winged helix-like DNA-binding domain superfamily/Winged helix DNA-binding domain"/>
    <property type="match status" value="1"/>
</dbReference>
<reference evidence="7" key="2">
    <citation type="submission" date="2020-09" db="EMBL/GenBank/DDBJ databases">
        <authorList>
            <person name="Sun Q."/>
            <person name="Kim S."/>
        </authorList>
    </citation>
    <scope>NUCLEOTIDE SEQUENCE</scope>
    <source>
        <strain evidence="7">KCTC 32182</strain>
    </source>
</reference>
<dbReference type="SUPFAM" id="SSF46785">
    <property type="entry name" value="Winged helix' DNA-binding domain"/>
    <property type="match status" value="1"/>
</dbReference>
<dbReference type="InterPro" id="IPR036390">
    <property type="entry name" value="WH_DNA-bd_sf"/>
</dbReference>
<sequence length="315" mass="34443">MSRMASLNGIRVFVIAARQGSFQEAARELCVTPGAVSRQIQSLESLLAVPLFVRMPRKVELTPAGVALLEAVGPALGAIEEACRQIATSGRQSVVCLESTPTFAMHWLIPRLSLFHAEHPDVQVELRTTQGVIDKSHTSHIYIRRCPEQFAGLTGTPFMKEYSILVCSPDYWHKHRVRCPADVARSRLVAMRSRQDLWPKWFAHHGIADNPEDGRMGLDNTILAIQAATRGLGIAFIPQLFLADALAAGILMPVPGFPPLQTGTYSWLSQQFPLSRAAGTFVNWLTDSAREAQRVADAAPCPTGNGAKGKPKRSS</sequence>
<comment type="similarity">
    <text evidence="1">Belongs to the LysR transcriptional regulatory family.</text>
</comment>
<evidence type="ECO:0000256" key="5">
    <source>
        <dbReference type="SAM" id="MobiDB-lite"/>
    </source>
</evidence>
<keyword evidence="8" id="KW-1185">Reference proteome</keyword>
<dbReference type="PROSITE" id="PS50931">
    <property type="entry name" value="HTH_LYSR"/>
    <property type="match status" value="1"/>
</dbReference>
<dbReference type="SUPFAM" id="SSF53850">
    <property type="entry name" value="Periplasmic binding protein-like II"/>
    <property type="match status" value="1"/>
</dbReference>
<feature type="domain" description="HTH lysR-type" evidence="6">
    <location>
        <begin position="7"/>
        <end position="62"/>
    </location>
</feature>
<dbReference type="GO" id="GO:0006351">
    <property type="term" value="P:DNA-templated transcription"/>
    <property type="evidence" value="ECO:0007669"/>
    <property type="project" value="TreeGrafter"/>
</dbReference>
<evidence type="ECO:0000313" key="7">
    <source>
        <dbReference type="EMBL" id="GGY14909.1"/>
    </source>
</evidence>
<evidence type="ECO:0000259" key="6">
    <source>
        <dbReference type="PROSITE" id="PS50931"/>
    </source>
</evidence>
<dbReference type="AlphaFoldDB" id="A0A918UA37"/>
<dbReference type="PANTHER" id="PTHR30537:SF74">
    <property type="entry name" value="HTH-TYPE TRANSCRIPTIONAL REGULATOR TRPI"/>
    <property type="match status" value="1"/>
</dbReference>
<dbReference type="GO" id="GO:0003700">
    <property type="term" value="F:DNA-binding transcription factor activity"/>
    <property type="evidence" value="ECO:0007669"/>
    <property type="project" value="InterPro"/>
</dbReference>
<dbReference type="InterPro" id="IPR000847">
    <property type="entry name" value="LysR_HTH_N"/>
</dbReference>
<dbReference type="Proteomes" id="UP000645257">
    <property type="component" value="Unassembled WGS sequence"/>
</dbReference>
<evidence type="ECO:0000256" key="4">
    <source>
        <dbReference type="ARBA" id="ARBA00023163"/>
    </source>
</evidence>
<dbReference type="InterPro" id="IPR058163">
    <property type="entry name" value="LysR-type_TF_proteobact-type"/>
</dbReference>
<dbReference type="InterPro" id="IPR036388">
    <property type="entry name" value="WH-like_DNA-bd_sf"/>
</dbReference>
<keyword evidence="2" id="KW-0805">Transcription regulation</keyword>
<dbReference type="InterPro" id="IPR005119">
    <property type="entry name" value="LysR_subst-bd"/>
</dbReference>
<dbReference type="PRINTS" id="PR00039">
    <property type="entry name" value="HTHLYSR"/>
</dbReference>
<name>A0A918UA37_9NEIS</name>
<gene>
    <name evidence="7" type="ORF">GCM10011289_17830</name>
</gene>
<dbReference type="FunFam" id="1.10.10.10:FF:000001">
    <property type="entry name" value="LysR family transcriptional regulator"/>
    <property type="match status" value="1"/>
</dbReference>
<keyword evidence="4" id="KW-0804">Transcription</keyword>
<reference evidence="7" key="1">
    <citation type="journal article" date="2014" name="Int. J. Syst. Evol. Microbiol.">
        <title>Complete genome sequence of Corynebacterium casei LMG S-19264T (=DSM 44701T), isolated from a smear-ripened cheese.</title>
        <authorList>
            <consortium name="US DOE Joint Genome Institute (JGI-PGF)"/>
            <person name="Walter F."/>
            <person name="Albersmeier A."/>
            <person name="Kalinowski J."/>
            <person name="Ruckert C."/>
        </authorList>
    </citation>
    <scope>NUCLEOTIDE SEQUENCE</scope>
    <source>
        <strain evidence="7">KCTC 32182</strain>
    </source>
</reference>
<dbReference type="Pfam" id="PF00126">
    <property type="entry name" value="HTH_1"/>
    <property type="match status" value="1"/>
</dbReference>
<evidence type="ECO:0000313" key="8">
    <source>
        <dbReference type="Proteomes" id="UP000645257"/>
    </source>
</evidence>